<dbReference type="PANTHER" id="PTHR31095:SF3">
    <property type="entry name" value="RIKEN CDNA 9930021J03 GENE"/>
    <property type="match status" value="1"/>
</dbReference>
<feature type="region of interest" description="Disordered" evidence="1">
    <location>
        <begin position="1255"/>
        <end position="1276"/>
    </location>
</feature>
<feature type="region of interest" description="Disordered" evidence="1">
    <location>
        <begin position="1"/>
        <end position="25"/>
    </location>
</feature>
<dbReference type="PANTHER" id="PTHR31095">
    <property type="entry name" value="RIKEN CDNA 9930021J03 GENE"/>
    <property type="match status" value="1"/>
</dbReference>
<gene>
    <name evidence="3" type="ORF">EAG_09410</name>
</gene>
<feature type="region of interest" description="Disordered" evidence="1">
    <location>
        <begin position="331"/>
        <end position="359"/>
    </location>
</feature>
<dbReference type="EMBL" id="GL435922">
    <property type="protein sequence ID" value="EFN72473.1"/>
    <property type="molecule type" value="Genomic_DNA"/>
</dbReference>
<evidence type="ECO:0000256" key="1">
    <source>
        <dbReference type="SAM" id="MobiDB-lite"/>
    </source>
</evidence>
<sequence>MSRRNKKRKTEEEEQKINDGEQDNFFSDEMREEMKTMWEIPQIFHFLHLTRESLNIPQFSIYEMERMLLIPRASKQLANIMTCLLSSPITKAKLRKVPPMPYEFWTNILTHKMASWFKVYHAKHKDATKVLETIGVEPEFWKVFPNASLLDGKHFEDLSFRQRVWLLKTVCDTIMHTRKTVQEDIAKQPWEDQFETLLGVDRYGTRYIYFPQFIPNDLRIYRHCLNNKILSTVKPVKIKEETETSKLIDTRLNRYKQKKLQSHNNSACRRSTRHSNINNKDLNDYKDNNNSIADSFISEDTNLSNTSTCTNNNNISLNTISRKRCRSLSKMSEESTLSNAKSSGYDTNASSDKSVDNESSSMFKGFINIQNDNSGIGIINEMLDDLKSEIDEERRMNEHGSNSNESPQGNLMKAYKNTIDSCETLTVERDENERSSDNLSNSSKTDDEKLNDIISAENSKLPESVYAKSVSASDNVSDISILTSKSDDEKLSETKTSGSNVSNIFNDSLCASPSIDSVSLSEEVTKCDFHLDKKVSSTKIRSNDSIERRTLRNRIRLRSRNKAGQYTKESKIKVEKDEIKKKMKLEVDNKIDEVDEKNFSASELDLQEDVEYDLDDYTNNSNTGYNLRKSKDPETDEYKKHFDNMLSDLSVSEFQLVVDTVEDLRDLISSFSNNNLESNDKIEEVTPLCEVTLVVKLNELLNFLEPMEAALKDTMRKARAKLQREWSNFKEGNVEDQDSSSEGGLSSNWWVLGSQGRDPLSVPGDATLQTLPQLTLSSLGTQNGQQQRQSTEGENATKNSAEQNRRESREANGNEQRKENSEKQSDVETSPTRRDQIEEGGEKREHKQHGENENPSNDKDAEQQTRRVLRTRGVSSYTEQLYSDDESEEDELEEWTDVEAVYAAPGAQDDTSASHTAPKVRHADGQSEEEDSDQDWILPGSRKRKNKRSSANRRLKSFQHKVQSITEKTGDSRGKHGGSNIDVSATNKEDPKQAVSSANTVCKLESVKSVHSELDIKDEGPIYESGSNHYEQNNYGPTNPQQNYYYVMQQNPGIAAGGNVMPPLGTPMMQQSVIVQGIASPQVQSYYVQPGAQTSYVMQNPQTNFLPVAQQQPVFPQQGPQMIPTQPYVNSVSYVPYMVATTTQPQEYMVASITNQQNSSKPQNRCNQNNRYTTTSRQNSQHPNGMVIRGNNVPVRDTQRATSSKPRGNVSQQRTSKSRRKAPQTSSTENSGQKTTSLIVLSDSDDEIEMIITEKTSTEKESRSVQAQRNVNQSKQKPVITSDITVASAKGVIPPQIIQRMNQGGISITPIKNTPPPPTTNGNTQLVVVVNETGSHYALALPNGSKLILTPEQVAQIRASNGGKLIL</sequence>
<feature type="compositionally biased region" description="Basic and acidic residues" evidence="1">
    <location>
        <begin position="803"/>
        <end position="865"/>
    </location>
</feature>
<evidence type="ECO:0000259" key="2">
    <source>
        <dbReference type="Pfam" id="PF23450"/>
    </source>
</evidence>
<dbReference type="InterPro" id="IPR040214">
    <property type="entry name" value="BRD10"/>
</dbReference>
<name>E2A268_CAMFO</name>
<feature type="compositionally biased region" description="Polar residues" evidence="1">
    <location>
        <begin position="1264"/>
        <end position="1276"/>
    </location>
</feature>
<protein>
    <submittedName>
        <fullName evidence="3">Uncharacterized protein ENSP00000382813</fullName>
    </submittedName>
</protein>
<feature type="compositionally biased region" description="Basic and acidic residues" evidence="1">
    <location>
        <begin position="426"/>
        <end position="436"/>
    </location>
</feature>
<feature type="region of interest" description="Disordered" evidence="1">
    <location>
        <begin position="1155"/>
        <end position="1242"/>
    </location>
</feature>
<dbReference type="InterPro" id="IPR056522">
    <property type="entry name" value="KIAA2026_hel"/>
</dbReference>
<dbReference type="InParanoid" id="E2A268"/>
<feature type="region of interest" description="Disordered" evidence="1">
    <location>
        <begin position="777"/>
        <end position="994"/>
    </location>
</feature>
<evidence type="ECO:0000313" key="4">
    <source>
        <dbReference type="Proteomes" id="UP000000311"/>
    </source>
</evidence>
<reference evidence="3 4" key="1">
    <citation type="journal article" date="2010" name="Science">
        <title>Genomic comparison of the ants Camponotus floridanus and Harpegnathos saltator.</title>
        <authorList>
            <person name="Bonasio R."/>
            <person name="Zhang G."/>
            <person name="Ye C."/>
            <person name="Mutti N.S."/>
            <person name="Fang X."/>
            <person name="Qin N."/>
            <person name="Donahue G."/>
            <person name="Yang P."/>
            <person name="Li Q."/>
            <person name="Li C."/>
            <person name="Zhang P."/>
            <person name="Huang Z."/>
            <person name="Berger S.L."/>
            <person name="Reinberg D."/>
            <person name="Wang J."/>
            <person name="Liebig J."/>
        </authorList>
    </citation>
    <scope>NUCLEOTIDE SEQUENCE [LARGE SCALE GENOMIC DNA]</scope>
    <source>
        <strain evidence="4">C129</strain>
    </source>
</reference>
<feature type="compositionally biased region" description="Polar residues" evidence="1">
    <location>
        <begin position="1223"/>
        <end position="1239"/>
    </location>
</feature>
<feature type="compositionally biased region" description="Polar residues" evidence="1">
    <location>
        <begin position="783"/>
        <end position="802"/>
    </location>
</feature>
<feature type="domain" description="Uncharacterized bromodomain-containing protein 10 helical" evidence="2">
    <location>
        <begin position="39"/>
        <end position="181"/>
    </location>
</feature>
<accession>E2A268</accession>
<organism evidence="4">
    <name type="scientific">Camponotus floridanus</name>
    <name type="common">Florida carpenter ant</name>
    <dbReference type="NCBI Taxonomy" id="104421"/>
    <lineage>
        <taxon>Eukaryota</taxon>
        <taxon>Metazoa</taxon>
        <taxon>Ecdysozoa</taxon>
        <taxon>Arthropoda</taxon>
        <taxon>Hexapoda</taxon>
        <taxon>Insecta</taxon>
        <taxon>Pterygota</taxon>
        <taxon>Neoptera</taxon>
        <taxon>Endopterygota</taxon>
        <taxon>Hymenoptera</taxon>
        <taxon>Apocrita</taxon>
        <taxon>Aculeata</taxon>
        <taxon>Formicoidea</taxon>
        <taxon>Formicidae</taxon>
        <taxon>Formicinae</taxon>
        <taxon>Camponotus</taxon>
    </lineage>
</organism>
<feature type="compositionally biased region" description="Acidic residues" evidence="1">
    <location>
        <begin position="882"/>
        <end position="897"/>
    </location>
</feature>
<dbReference type="KEGG" id="cfo:105259491"/>
<feature type="region of interest" description="Disordered" evidence="1">
    <location>
        <begin position="259"/>
        <end position="284"/>
    </location>
</feature>
<feature type="compositionally biased region" description="Basic and acidic residues" evidence="1">
    <location>
        <begin position="9"/>
        <end position="19"/>
    </location>
</feature>
<proteinExistence type="predicted"/>
<dbReference type="Pfam" id="PF23450">
    <property type="entry name" value="KIAA2026_hel"/>
    <property type="match status" value="1"/>
</dbReference>
<dbReference type="OMA" id="DQDWILP"/>
<feature type="compositionally biased region" description="Polar residues" evidence="1">
    <location>
        <begin position="1200"/>
        <end position="1215"/>
    </location>
</feature>
<dbReference type="Proteomes" id="UP000000311">
    <property type="component" value="Unassembled WGS sequence"/>
</dbReference>
<dbReference type="OrthoDB" id="21449at2759"/>
<feature type="region of interest" description="Disordered" evidence="1">
    <location>
        <begin position="426"/>
        <end position="450"/>
    </location>
</feature>
<evidence type="ECO:0000313" key="3">
    <source>
        <dbReference type="EMBL" id="EFN72473.1"/>
    </source>
</evidence>
<feature type="compositionally biased region" description="Polar residues" evidence="1">
    <location>
        <begin position="1155"/>
        <end position="1183"/>
    </location>
</feature>
<dbReference type="STRING" id="104421.E2A268"/>
<feature type="compositionally biased region" description="Polar residues" evidence="1">
    <location>
        <begin position="334"/>
        <end position="349"/>
    </location>
</feature>
<feature type="compositionally biased region" description="Basic residues" evidence="1">
    <location>
        <begin position="941"/>
        <end position="959"/>
    </location>
</feature>
<keyword evidence="4" id="KW-1185">Reference proteome</keyword>